<dbReference type="EMBL" id="MCBR01001905">
    <property type="protein sequence ID" value="RKF82022.1"/>
    <property type="molecule type" value="Genomic_DNA"/>
</dbReference>
<evidence type="ECO:0000313" key="2">
    <source>
        <dbReference type="Proteomes" id="UP000285405"/>
    </source>
</evidence>
<accession>A0A420J5F6</accession>
<protein>
    <submittedName>
        <fullName evidence="1">Uncharacterized protein</fullName>
    </submittedName>
</protein>
<dbReference type="Proteomes" id="UP000285405">
    <property type="component" value="Unassembled WGS sequence"/>
</dbReference>
<dbReference type="OrthoDB" id="10408713at2759"/>
<reference evidence="1 2" key="1">
    <citation type="journal article" date="2018" name="BMC Genomics">
        <title>Comparative genome analyses reveal sequence features reflecting distinct modes of host-adaptation between dicot and monocot powdery mildew.</title>
        <authorList>
            <person name="Wu Y."/>
            <person name="Ma X."/>
            <person name="Pan Z."/>
            <person name="Kale S.D."/>
            <person name="Song Y."/>
            <person name="King H."/>
            <person name="Zhang Q."/>
            <person name="Presley C."/>
            <person name="Deng X."/>
            <person name="Wei C.I."/>
            <person name="Xiao S."/>
        </authorList>
    </citation>
    <scope>NUCLEOTIDE SEQUENCE [LARGE SCALE GENOMIC DNA]</scope>
    <source>
        <strain evidence="1">UCSC1</strain>
    </source>
</reference>
<dbReference type="AlphaFoldDB" id="A0A420J5F6"/>
<proteinExistence type="predicted"/>
<gene>
    <name evidence="1" type="ORF">GcC1_019029</name>
</gene>
<sequence length="95" mass="10746">MRAASADLFRDDISIVSDFIKAQHPTWLMVVEAVLQVLNSSGNGNAALDTLERFRSGPWNDEKTLDFLKRMVKAYGRLPTMDRQSSEATNTYDLH</sequence>
<evidence type="ECO:0000313" key="1">
    <source>
        <dbReference type="EMBL" id="RKF82022.1"/>
    </source>
</evidence>
<organism evidence="1 2">
    <name type="scientific">Golovinomyces cichoracearum</name>
    <dbReference type="NCBI Taxonomy" id="62708"/>
    <lineage>
        <taxon>Eukaryota</taxon>
        <taxon>Fungi</taxon>
        <taxon>Dikarya</taxon>
        <taxon>Ascomycota</taxon>
        <taxon>Pezizomycotina</taxon>
        <taxon>Leotiomycetes</taxon>
        <taxon>Erysiphales</taxon>
        <taxon>Erysiphaceae</taxon>
        <taxon>Golovinomyces</taxon>
    </lineage>
</organism>
<comment type="caution">
    <text evidence="1">The sequence shown here is derived from an EMBL/GenBank/DDBJ whole genome shotgun (WGS) entry which is preliminary data.</text>
</comment>
<name>A0A420J5F6_9PEZI</name>